<keyword evidence="1" id="KW-0812">Transmembrane</keyword>
<keyword evidence="1" id="KW-0472">Membrane</keyword>
<evidence type="ECO:0000313" key="4">
    <source>
        <dbReference type="Proteomes" id="UP001497457"/>
    </source>
</evidence>
<evidence type="ECO:0000313" key="3">
    <source>
        <dbReference type="EMBL" id="CAL4947678.1"/>
    </source>
</evidence>
<evidence type="ECO:0000259" key="2">
    <source>
        <dbReference type="Pfam" id="PF24095"/>
    </source>
</evidence>
<accession>A0ABC8YQ90</accession>
<gene>
    <name evidence="3" type="ORF">URODEC1_LOCUS36928</name>
</gene>
<dbReference type="AlphaFoldDB" id="A0ABC8YQ90"/>
<dbReference type="Pfam" id="PF24095">
    <property type="entry name" value="DUF7378"/>
    <property type="match status" value="1"/>
</dbReference>
<feature type="domain" description="DUF7378" evidence="2">
    <location>
        <begin position="7"/>
        <end position="149"/>
    </location>
</feature>
<dbReference type="InterPro" id="IPR055802">
    <property type="entry name" value="DUF7378"/>
</dbReference>
<feature type="transmembrane region" description="Helical" evidence="1">
    <location>
        <begin position="92"/>
        <end position="116"/>
    </location>
</feature>
<feature type="transmembrane region" description="Helical" evidence="1">
    <location>
        <begin position="20"/>
        <end position="40"/>
    </location>
</feature>
<dbReference type="Proteomes" id="UP001497457">
    <property type="component" value="Chromosome 17b"/>
</dbReference>
<proteinExistence type="predicted"/>
<feature type="transmembrane region" description="Helical" evidence="1">
    <location>
        <begin position="123"/>
        <end position="145"/>
    </location>
</feature>
<protein>
    <recommendedName>
        <fullName evidence="2">DUF7378 domain-containing protein</fullName>
    </recommendedName>
</protein>
<sequence length="164" mass="17660">MSPPAALTIGEARPNVPRARFIVGTIFLVCLFFAVGYVILRIRLLSEPLLLACVPWLLPLWILWGVYMSLALVISAYANMFLPRTPVAVDEAITYVAFGALGGGVLGPMEVIALGLPIRNQRVVIAFTGVVAAFIAGLLVFWVWLVCRYYRGPAGEAAGANNVA</sequence>
<keyword evidence="4" id="KW-1185">Reference proteome</keyword>
<name>A0ABC8YQ90_9POAL</name>
<keyword evidence="1" id="KW-1133">Transmembrane helix</keyword>
<evidence type="ECO:0000256" key="1">
    <source>
        <dbReference type="SAM" id="Phobius"/>
    </source>
</evidence>
<organism evidence="3 4">
    <name type="scientific">Urochloa decumbens</name>
    <dbReference type="NCBI Taxonomy" id="240449"/>
    <lineage>
        <taxon>Eukaryota</taxon>
        <taxon>Viridiplantae</taxon>
        <taxon>Streptophyta</taxon>
        <taxon>Embryophyta</taxon>
        <taxon>Tracheophyta</taxon>
        <taxon>Spermatophyta</taxon>
        <taxon>Magnoliopsida</taxon>
        <taxon>Liliopsida</taxon>
        <taxon>Poales</taxon>
        <taxon>Poaceae</taxon>
        <taxon>PACMAD clade</taxon>
        <taxon>Panicoideae</taxon>
        <taxon>Panicodae</taxon>
        <taxon>Paniceae</taxon>
        <taxon>Melinidinae</taxon>
        <taxon>Urochloa</taxon>
    </lineage>
</organism>
<dbReference type="EMBL" id="OZ075127">
    <property type="protein sequence ID" value="CAL4947678.1"/>
    <property type="molecule type" value="Genomic_DNA"/>
</dbReference>
<reference evidence="3" key="1">
    <citation type="submission" date="2024-10" db="EMBL/GenBank/DDBJ databases">
        <authorList>
            <person name="Ryan C."/>
        </authorList>
    </citation>
    <scope>NUCLEOTIDE SEQUENCE [LARGE SCALE GENOMIC DNA]</scope>
</reference>
<feature type="transmembrane region" description="Helical" evidence="1">
    <location>
        <begin position="49"/>
        <end position="80"/>
    </location>
</feature>